<comment type="similarity">
    <text evidence="2">Belongs to the nematode transthyretin-like family.</text>
</comment>
<keyword evidence="7" id="KW-1185">Reference proteome</keyword>
<dbReference type="InterPro" id="IPR038479">
    <property type="entry name" value="Transthyretin-like_sf"/>
</dbReference>
<evidence type="ECO:0000256" key="2">
    <source>
        <dbReference type="ARBA" id="ARBA00010112"/>
    </source>
</evidence>
<dbReference type="PANTHER" id="PTHR21700">
    <property type="entry name" value="TRANSTHYRETIN-LIKE FAMILY PROTEIN-RELATED"/>
    <property type="match status" value="1"/>
</dbReference>
<evidence type="ECO:0008006" key="8">
    <source>
        <dbReference type="Google" id="ProtNLM"/>
    </source>
</evidence>
<reference evidence="6" key="1">
    <citation type="submission" date="2023-07" db="EMBL/GenBank/DDBJ databases">
        <authorList>
            <consortium name="CYATHOMIX"/>
        </authorList>
    </citation>
    <scope>NUCLEOTIDE SEQUENCE</scope>
    <source>
        <strain evidence="6">N/A</strain>
    </source>
</reference>
<organism evidence="6 7">
    <name type="scientific">Cylicocyclus nassatus</name>
    <name type="common">Nematode worm</name>
    <dbReference type="NCBI Taxonomy" id="53992"/>
    <lineage>
        <taxon>Eukaryota</taxon>
        <taxon>Metazoa</taxon>
        <taxon>Ecdysozoa</taxon>
        <taxon>Nematoda</taxon>
        <taxon>Chromadorea</taxon>
        <taxon>Rhabditida</taxon>
        <taxon>Rhabditina</taxon>
        <taxon>Rhabditomorpha</taxon>
        <taxon>Strongyloidea</taxon>
        <taxon>Strongylidae</taxon>
        <taxon>Cylicocyclus</taxon>
    </lineage>
</organism>
<feature type="signal peptide" evidence="5">
    <location>
        <begin position="1"/>
        <end position="16"/>
    </location>
</feature>
<evidence type="ECO:0000256" key="5">
    <source>
        <dbReference type="SAM" id="SignalP"/>
    </source>
</evidence>
<dbReference type="GO" id="GO:0009986">
    <property type="term" value="C:cell surface"/>
    <property type="evidence" value="ECO:0007669"/>
    <property type="project" value="InterPro"/>
</dbReference>
<protein>
    <recommendedName>
        <fullName evidence="8">Transthyretin-like family protein</fullName>
    </recommendedName>
</protein>
<proteinExistence type="inferred from homology"/>
<keyword evidence="4 5" id="KW-0732">Signal</keyword>
<dbReference type="Proteomes" id="UP001176961">
    <property type="component" value="Unassembled WGS sequence"/>
</dbReference>
<accession>A0AA36M6E5</accession>
<sequence>MLLTWLLLFMPGGVEAQPVQYIAVQGRLACARKPLPNTEVKLFHKRLIGSTILAVAKTDKDGNFKLEGGIPSRFPMDAHLKINHTCKEKWPCRRIVDIKVPAPYVYRGSGNPEWLSAGTLDMTFKYPNQKRMCTIRQENN</sequence>
<keyword evidence="3" id="KW-0964">Secreted</keyword>
<dbReference type="Gene3D" id="2.60.40.3330">
    <property type="match status" value="1"/>
</dbReference>
<evidence type="ECO:0000256" key="3">
    <source>
        <dbReference type="ARBA" id="ARBA00022525"/>
    </source>
</evidence>
<dbReference type="EMBL" id="CATQJL010000223">
    <property type="protein sequence ID" value="CAJ0598567.1"/>
    <property type="molecule type" value="Genomic_DNA"/>
</dbReference>
<dbReference type="AlphaFoldDB" id="A0AA36M6E5"/>
<evidence type="ECO:0000256" key="4">
    <source>
        <dbReference type="ARBA" id="ARBA00022729"/>
    </source>
</evidence>
<feature type="chain" id="PRO_5041419858" description="Transthyretin-like family protein" evidence="5">
    <location>
        <begin position="17"/>
        <end position="140"/>
    </location>
</feature>
<dbReference type="Pfam" id="PF01060">
    <property type="entry name" value="TTR-52"/>
    <property type="match status" value="1"/>
</dbReference>
<name>A0AA36M6E5_CYLNA</name>
<dbReference type="PANTHER" id="PTHR21700:SF3">
    <property type="entry name" value="TRANSTHYRETIN-LIKE PROTEIN 5"/>
    <property type="match status" value="1"/>
</dbReference>
<comment type="subcellular location">
    <subcellularLocation>
        <location evidence="1">Secreted</location>
    </subcellularLocation>
</comment>
<comment type="caution">
    <text evidence="6">The sequence shown here is derived from an EMBL/GenBank/DDBJ whole genome shotgun (WGS) entry which is preliminary data.</text>
</comment>
<evidence type="ECO:0000256" key="1">
    <source>
        <dbReference type="ARBA" id="ARBA00004613"/>
    </source>
</evidence>
<evidence type="ECO:0000313" key="7">
    <source>
        <dbReference type="Proteomes" id="UP001176961"/>
    </source>
</evidence>
<dbReference type="GO" id="GO:0005576">
    <property type="term" value="C:extracellular region"/>
    <property type="evidence" value="ECO:0007669"/>
    <property type="project" value="UniProtKB-SubCell"/>
</dbReference>
<dbReference type="InterPro" id="IPR001534">
    <property type="entry name" value="Transthyretin-like"/>
</dbReference>
<evidence type="ECO:0000313" key="6">
    <source>
        <dbReference type="EMBL" id="CAJ0598567.1"/>
    </source>
</evidence>
<gene>
    <name evidence="6" type="ORF">CYNAS_LOCUS10550</name>
</gene>